<organism evidence="2 3">
    <name type="scientific">Brassica cretica</name>
    <name type="common">Mustard</name>
    <dbReference type="NCBI Taxonomy" id="69181"/>
    <lineage>
        <taxon>Eukaryota</taxon>
        <taxon>Viridiplantae</taxon>
        <taxon>Streptophyta</taxon>
        <taxon>Embryophyta</taxon>
        <taxon>Tracheophyta</taxon>
        <taxon>Spermatophyta</taxon>
        <taxon>Magnoliopsida</taxon>
        <taxon>eudicotyledons</taxon>
        <taxon>Gunneridae</taxon>
        <taxon>Pentapetalae</taxon>
        <taxon>rosids</taxon>
        <taxon>malvids</taxon>
        <taxon>Brassicales</taxon>
        <taxon>Brassicaceae</taxon>
        <taxon>Brassiceae</taxon>
        <taxon>Brassica</taxon>
    </lineage>
</organism>
<protein>
    <submittedName>
        <fullName evidence="2">Uncharacterized protein</fullName>
    </submittedName>
</protein>
<comment type="caution">
    <text evidence="2">The sequence shown here is derived from an EMBL/GenBank/DDBJ whole genome shotgun (WGS) entry which is preliminary data.</text>
</comment>
<dbReference type="Proteomes" id="UP000712600">
    <property type="component" value="Unassembled WGS sequence"/>
</dbReference>
<sequence>MSVDRHSYLAVDRRTVSRHDPIKVETLFKTEPSINKTILLSIDVSPSLAIDVDNHVSIDIDPRFIIVLANFYLFSCNLCLQMTDRERRTKKRFDRASSSNAGNGPLSLAEREGRSTP</sequence>
<evidence type="ECO:0000256" key="1">
    <source>
        <dbReference type="SAM" id="MobiDB-lite"/>
    </source>
</evidence>
<name>A0A8S9P389_BRACR</name>
<reference evidence="2" key="1">
    <citation type="submission" date="2019-12" db="EMBL/GenBank/DDBJ databases">
        <title>Genome sequencing and annotation of Brassica cretica.</title>
        <authorList>
            <person name="Studholme D.J."/>
            <person name="Sarris P."/>
        </authorList>
    </citation>
    <scope>NUCLEOTIDE SEQUENCE</scope>
    <source>
        <strain evidence="2">PFS-109/04</strain>
        <tissue evidence="2">Leaf</tissue>
    </source>
</reference>
<feature type="region of interest" description="Disordered" evidence="1">
    <location>
        <begin position="89"/>
        <end position="117"/>
    </location>
</feature>
<dbReference type="EMBL" id="QGKX02001521">
    <property type="protein sequence ID" value="KAF3509550.1"/>
    <property type="molecule type" value="Genomic_DNA"/>
</dbReference>
<accession>A0A8S9P389</accession>
<gene>
    <name evidence="2" type="ORF">F2Q69_00006034</name>
</gene>
<dbReference type="AlphaFoldDB" id="A0A8S9P389"/>
<evidence type="ECO:0000313" key="2">
    <source>
        <dbReference type="EMBL" id="KAF3509550.1"/>
    </source>
</evidence>
<evidence type="ECO:0000313" key="3">
    <source>
        <dbReference type="Proteomes" id="UP000712600"/>
    </source>
</evidence>
<proteinExistence type="predicted"/>